<evidence type="ECO:0000313" key="12">
    <source>
        <dbReference type="EMBL" id="AMY11188.1"/>
    </source>
</evidence>
<dbReference type="InterPro" id="IPR037682">
    <property type="entry name" value="TonB_C"/>
</dbReference>
<feature type="region of interest" description="Disordered" evidence="10">
    <location>
        <begin position="67"/>
        <end position="160"/>
    </location>
</feature>
<keyword evidence="4" id="KW-1003">Cell membrane</keyword>
<feature type="domain" description="TonB C-terminal" evidence="11">
    <location>
        <begin position="242"/>
        <end position="337"/>
    </location>
</feature>
<sequence>MMSVFLHAAILALLLFGPKLPFIQEYLAQQAELQQQEVQKMQQLAMQQQQQQRPRFVFVQPRIDMKAAKPKDNASLADQDRVAQTTQRAPNATNSQPLSRGNSLEFVEKQSQKDLAKGKGPAPEPSESPREMQAQQARAAAPTPPQSQATPSAQAPATNQGVNVREGQNGLLARGDTGVVANPQARNTPATASPAARPPGGSLGQALRNLEKYVQNEAFNNPDGGNSPFGPYIQFDTKGVEFGPWIRRFVAQIKRNWLIPEAAMVMKGHVVVTFNVHKDGRITDVSIKQPSGIDAFDRAAANSLQWSNPTTPLPPEYPSPTAFFTVTFYYNEQPPSQ</sequence>
<reference evidence="13" key="2">
    <citation type="submission" date="2016-04" db="EMBL/GenBank/DDBJ databases">
        <title>First Complete Genome Sequence of a Subdivision 6 Acidobacterium.</title>
        <authorList>
            <person name="Huang S."/>
            <person name="Vieira S."/>
            <person name="Bunk B."/>
            <person name="Riedel T."/>
            <person name="Sproeer C."/>
            <person name="Overmann J."/>
        </authorList>
    </citation>
    <scope>NUCLEOTIDE SEQUENCE [LARGE SCALE GENOMIC DNA]</scope>
    <source>
        <strain evidence="13">DSM 100886 HEG_-6_39</strain>
    </source>
</reference>
<evidence type="ECO:0000256" key="1">
    <source>
        <dbReference type="ARBA" id="ARBA00004383"/>
    </source>
</evidence>
<evidence type="ECO:0000313" key="13">
    <source>
        <dbReference type="Proteomes" id="UP000076079"/>
    </source>
</evidence>
<dbReference type="InterPro" id="IPR006260">
    <property type="entry name" value="TonB/TolA_C"/>
</dbReference>
<dbReference type="GO" id="GO:0055085">
    <property type="term" value="P:transmembrane transport"/>
    <property type="evidence" value="ECO:0007669"/>
    <property type="project" value="InterPro"/>
</dbReference>
<organism evidence="12 13">
    <name type="scientific">Luteitalea pratensis</name>
    <dbReference type="NCBI Taxonomy" id="1855912"/>
    <lineage>
        <taxon>Bacteria</taxon>
        <taxon>Pseudomonadati</taxon>
        <taxon>Acidobacteriota</taxon>
        <taxon>Vicinamibacteria</taxon>
        <taxon>Vicinamibacterales</taxon>
        <taxon>Vicinamibacteraceae</taxon>
        <taxon>Luteitalea</taxon>
    </lineage>
</organism>
<keyword evidence="9" id="KW-0472">Membrane</keyword>
<dbReference type="NCBIfam" id="TIGR01352">
    <property type="entry name" value="tonB_Cterm"/>
    <property type="match status" value="1"/>
</dbReference>
<comment type="subcellular location">
    <subcellularLocation>
        <location evidence="1">Cell inner membrane</location>
        <topology evidence="1">Single-pass membrane protein</topology>
        <orientation evidence="1">Periplasmic side</orientation>
    </subcellularLocation>
</comment>
<dbReference type="InterPro" id="IPR051045">
    <property type="entry name" value="TonB-dependent_transducer"/>
</dbReference>
<reference evidence="12 13" key="1">
    <citation type="journal article" date="2016" name="Genome Announc.">
        <title>First Complete Genome Sequence of a Subdivision 6 Acidobacterium Strain.</title>
        <authorList>
            <person name="Huang S."/>
            <person name="Vieira S."/>
            <person name="Bunk B."/>
            <person name="Riedel T."/>
            <person name="Sproer C."/>
            <person name="Overmann J."/>
        </authorList>
    </citation>
    <scope>NUCLEOTIDE SEQUENCE [LARGE SCALE GENOMIC DNA]</scope>
    <source>
        <strain evidence="13">DSM 100886 HEG_-6_39</strain>
    </source>
</reference>
<name>A0A143PSS1_LUTPR</name>
<feature type="compositionally biased region" description="Polar residues" evidence="10">
    <location>
        <begin position="82"/>
        <end position="102"/>
    </location>
</feature>
<evidence type="ECO:0000256" key="8">
    <source>
        <dbReference type="ARBA" id="ARBA00022989"/>
    </source>
</evidence>
<dbReference type="AlphaFoldDB" id="A0A143PSS1"/>
<dbReference type="KEGG" id="abac:LuPra_04435"/>
<accession>A0A143PSS1</accession>
<protein>
    <recommendedName>
        <fullName evidence="11">TonB C-terminal domain-containing protein</fullName>
    </recommendedName>
</protein>
<keyword evidence="3" id="KW-0813">Transport</keyword>
<keyword evidence="5" id="KW-0997">Cell inner membrane</keyword>
<dbReference type="Proteomes" id="UP000076079">
    <property type="component" value="Chromosome"/>
</dbReference>
<feature type="compositionally biased region" description="Low complexity" evidence="10">
    <location>
        <begin position="185"/>
        <end position="200"/>
    </location>
</feature>
<dbReference type="SUPFAM" id="SSF74653">
    <property type="entry name" value="TolA/TonB C-terminal domain"/>
    <property type="match status" value="1"/>
</dbReference>
<keyword evidence="6" id="KW-0812">Transmembrane</keyword>
<dbReference type="STRING" id="1855912.LuPra_04435"/>
<dbReference type="Pfam" id="PF13103">
    <property type="entry name" value="TonB_2"/>
    <property type="match status" value="1"/>
</dbReference>
<dbReference type="GO" id="GO:0015031">
    <property type="term" value="P:protein transport"/>
    <property type="evidence" value="ECO:0007669"/>
    <property type="project" value="UniProtKB-KW"/>
</dbReference>
<evidence type="ECO:0000256" key="5">
    <source>
        <dbReference type="ARBA" id="ARBA00022519"/>
    </source>
</evidence>
<dbReference type="PROSITE" id="PS52015">
    <property type="entry name" value="TONB_CTD"/>
    <property type="match status" value="1"/>
</dbReference>
<comment type="similarity">
    <text evidence="2">Belongs to the TonB family.</text>
</comment>
<dbReference type="GO" id="GO:0005886">
    <property type="term" value="C:plasma membrane"/>
    <property type="evidence" value="ECO:0007669"/>
    <property type="project" value="UniProtKB-SubCell"/>
</dbReference>
<proteinExistence type="inferred from homology"/>
<feature type="region of interest" description="Disordered" evidence="10">
    <location>
        <begin position="180"/>
        <end position="204"/>
    </location>
</feature>
<evidence type="ECO:0000259" key="11">
    <source>
        <dbReference type="PROSITE" id="PS52015"/>
    </source>
</evidence>
<dbReference type="EMBL" id="CP015136">
    <property type="protein sequence ID" value="AMY11188.1"/>
    <property type="molecule type" value="Genomic_DNA"/>
</dbReference>
<evidence type="ECO:0000256" key="7">
    <source>
        <dbReference type="ARBA" id="ARBA00022927"/>
    </source>
</evidence>
<evidence type="ECO:0000256" key="9">
    <source>
        <dbReference type="ARBA" id="ARBA00023136"/>
    </source>
</evidence>
<evidence type="ECO:0000256" key="3">
    <source>
        <dbReference type="ARBA" id="ARBA00022448"/>
    </source>
</evidence>
<evidence type="ECO:0000256" key="6">
    <source>
        <dbReference type="ARBA" id="ARBA00022692"/>
    </source>
</evidence>
<feature type="compositionally biased region" description="Low complexity" evidence="10">
    <location>
        <begin position="133"/>
        <end position="158"/>
    </location>
</feature>
<evidence type="ECO:0000256" key="10">
    <source>
        <dbReference type="SAM" id="MobiDB-lite"/>
    </source>
</evidence>
<dbReference type="PANTHER" id="PTHR33446">
    <property type="entry name" value="PROTEIN TONB-RELATED"/>
    <property type="match status" value="1"/>
</dbReference>
<keyword evidence="8" id="KW-1133">Transmembrane helix</keyword>
<evidence type="ECO:0000256" key="4">
    <source>
        <dbReference type="ARBA" id="ARBA00022475"/>
    </source>
</evidence>
<dbReference type="Gene3D" id="3.30.1150.10">
    <property type="match status" value="1"/>
</dbReference>
<keyword evidence="7" id="KW-0653">Protein transport</keyword>
<gene>
    <name evidence="12" type="ORF">LuPra_04435</name>
</gene>
<keyword evidence="13" id="KW-1185">Reference proteome</keyword>
<evidence type="ECO:0000256" key="2">
    <source>
        <dbReference type="ARBA" id="ARBA00006555"/>
    </source>
</evidence>
<feature type="compositionally biased region" description="Basic and acidic residues" evidence="10">
    <location>
        <begin position="106"/>
        <end position="117"/>
    </location>
</feature>